<evidence type="ECO:0000313" key="2">
    <source>
        <dbReference type="EMBL" id="MBJ7598698.1"/>
    </source>
</evidence>
<feature type="transmembrane region" description="Helical" evidence="1">
    <location>
        <begin position="98"/>
        <end position="121"/>
    </location>
</feature>
<dbReference type="EMBL" id="JAEKNR010000122">
    <property type="protein sequence ID" value="MBJ7598698.1"/>
    <property type="molecule type" value="Genomic_DNA"/>
</dbReference>
<dbReference type="AlphaFoldDB" id="A0A934N966"/>
<keyword evidence="3" id="KW-1185">Reference proteome</keyword>
<comment type="caution">
    <text evidence="2">The sequence shown here is derived from an EMBL/GenBank/DDBJ whole genome shotgun (WGS) entry which is preliminary data.</text>
</comment>
<gene>
    <name evidence="2" type="ORF">JF922_11525</name>
</gene>
<accession>A0A934N966</accession>
<name>A0A934N966_9BACT</name>
<evidence type="ECO:0008006" key="4">
    <source>
        <dbReference type="Google" id="ProtNLM"/>
    </source>
</evidence>
<keyword evidence="1" id="KW-0472">Membrane</keyword>
<feature type="transmembrane region" description="Helical" evidence="1">
    <location>
        <begin position="64"/>
        <end position="86"/>
    </location>
</feature>
<evidence type="ECO:0000313" key="3">
    <source>
        <dbReference type="Proteomes" id="UP000612893"/>
    </source>
</evidence>
<feature type="transmembrane region" description="Helical" evidence="1">
    <location>
        <begin position="21"/>
        <end position="44"/>
    </location>
</feature>
<proteinExistence type="predicted"/>
<keyword evidence="1" id="KW-1133">Transmembrane helix</keyword>
<protein>
    <recommendedName>
        <fullName evidence="4">DUF2127 domain-containing protein</fullName>
    </recommendedName>
</protein>
<organism evidence="2 3">
    <name type="scientific">Candidatus Nephthysia bennettiae</name>
    <dbReference type="NCBI Taxonomy" id="3127016"/>
    <lineage>
        <taxon>Bacteria</taxon>
        <taxon>Bacillati</taxon>
        <taxon>Candidatus Dormiibacterota</taxon>
        <taxon>Candidatus Dormibacteria</taxon>
        <taxon>Candidatus Dormibacterales</taxon>
        <taxon>Candidatus Dormibacteraceae</taxon>
        <taxon>Candidatus Nephthysia</taxon>
    </lineage>
</organism>
<keyword evidence="1" id="KW-0812">Transmembrane</keyword>
<dbReference type="Proteomes" id="UP000612893">
    <property type="component" value="Unassembled WGS sequence"/>
</dbReference>
<reference evidence="2" key="1">
    <citation type="submission" date="2020-10" db="EMBL/GenBank/DDBJ databases">
        <title>Ca. Dormibacterota MAGs.</title>
        <authorList>
            <person name="Montgomery K."/>
        </authorList>
    </citation>
    <scope>NUCLEOTIDE SEQUENCE [LARGE SCALE GENOMIC DNA]</scope>
    <source>
        <strain evidence="2">SC8812_S17_10</strain>
    </source>
</reference>
<sequence>MQATTTPTRRPVATSRPLPGLARLAVVLEIFLGIGALFGGGAFLLGPDGHLLGMTTKTLSGSPFGSYLVPGILLFVFVGVAPLLAAAIAVRRQGIAPLAAMAVGLTLIGWVSVEMVVLAGLGSLARAFYLVLGTCIAAVGVAWWRSSRSEQAPGR</sequence>
<evidence type="ECO:0000256" key="1">
    <source>
        <dbReference type="SAM" id="Phobius"/>
    </source>
</evidence>
<feature type="transmembrane region" description="Helical" evidence="1">
    <location>
        <begin position="127"/>
        <end position="145"/>
    </location>
</feature>